<accession>A0A1Q9AW00</accession>
<evidence type="ECO:0000313" key="1">
    <source>
        <dbReference type="EMBL" id="OLP59593.1"/>
    </source>
</evidence>
<dbReference type="AlphaFoldDB" id="A0A1Q9AW00"/>
<protein>
    <submittedName>
        <fullName evidence="1">Uncharacterized protein</fullName>
    </submittedName>
</protein>
<sequence length="212" mass="23883">MAELCDAVPRGRFIPMFDDVREEIVATDIDALEAHRPNDVVGVSLYVWDEMVHRGVTKEPFKISPIINGGMVGIYDFVRKELGREPVTDVYSTRFFNEIDPTMSFVDVTLLQCFPDDIHIADVEFADNRRPIDDTPPVKGARNYHGLNIFDDFLERLKGVARDRGAGRLSLMVGGPGLYEVFARHGFKVGDSAMAQMAFQTTRVGFSMYQDI</sequence>
<gene>
    <name evidence="1" type="ORF">BJF93_20490</name>
</gene>
<proteinExistence type="predicted"/>
<dbReference type="EMBL" id="MKIP01000051">
    <property type="protein sequence ID" value="OLP59593.1"/>
    <property type="molecule type" value="Genomic_DNA"/>
</dbReference>
<dbReference type="Proteomes" id="UP000186364">
    <property type="component" value="Unassembled WGS sequence"/>
</dbReference>
<dbReference type="RefSeq" id="WP_075628151.1">
    <property type="nucleotide sequence ID" value="NZ_FOAM01000020.1"/>
</dbReference>
<name>A0A1Q9AW00_9HYPH</name>
<reference evidence="1 2" key="1">
    <citation type="submission" date="2016-09" db="EMBL/GenBank/DDBJ databases">
        <title>Rhizobium sp. nov., a novel species isolated from the rice rhizosphere.</title>
        <authorList>
            <person name="Zhao J."/>
            <person name="Zhang X."/>
        </authorList>
    </citation>
    <scope>NUCLEOTIDE SEQUENCE [LARGE SCALE GENOMIC DNA]</scope>
    <source>
        <strain evidence="1 2">1.7048</strain>
    </source>
</reference>
<organism evidence="1 2">
    <name type="scientific">Xaviernesmea oryzae</name>
    <dbReference type="NCBI Taxonomy" id="464029"/>
    <lineage>
        <taxon>Bacteria</taxon>
        <taxon>Pseudomonadati</taxon>
        <taxon>Pseudomonadota</taxon>
        <taxon>Alphaproteobacteria</taxon>
        <taxon>Hyphomicrobiales</taxon>
        <taxon>Rhizobiaceae</taxon>
        <taxon>Rhizobium/Agrobacterium group</taxon>
        <taxon>Xaviernesmea</taxon>
    </lineage>
</organism>
<dbReference type="OrthoDB" id="9993619at2"/>
<keyword evidence="2" id="KW-1185">Reference proteome</keyword>
<evidence type="ECO:0000313" key="2">
    <source>
        <dbReference type="Proteomes" id="UP000186364"/>
    </source>
</evidence>
<comment type="caution">
    <text evidence="1">The sequence shown here is derived from an EMBL/GenBank/DDBJ whole genome shotgun (WGS) entry which is preliminary data.</text>
</comment>